<evidence type="ECO:0000256" key="2">
    <source>
        <dbReference type="ARBA" id="ARBA00023125"/>
    </source>
</evidence>
<sequence length="141" mass="16506">MGESVQEIKRFNRFYLRMMGLFSLYTDQSSYSATEVMILFEIYSSKKCTASFLSEHFLFDKGYISRMVKKFQQKNVIEKVASEEDRRIQYLQVTEKGLKDLNVLAKKADLSVKSMIKDISQEDLKVMIDSMRKIEDVLEGK</sequence>
<dbReference type="SMART" id="SM00347">
    <property type="entry name" value="HTH_MARR"/>
    <property type="match status" value="1"/>
</dbReference>
<evidence type="ECO:0000259" key="4">
    <source>
        <dbReference type="PROSITE" id="PS50995"/>
    </source>
</evidence>
<dbReference type="PANTHER" id="PTHR42756:SF1">
    <property type="entry name" value="TRANSCRIPTIONAL REPRESSOR OF EMRAB OPERON"/>
    <property type="match status" value="1"/>
</dbReference>
<reference evidence="6" key="1">
    <citation type="journal article" date="2019" name="Int. J. Syst. Evol. Microbiol.">
        <title>The Global Catalogue of Microorganisms (GCM) 10K type strain sequencing project: providing services to taxonomists for standard genome sequencing and annotation.</title>
        <authorList>
            <consortium name="The Broad Institute Genomics Platform"/>
            <consortium name="The Broad Institute Genome Sequencing Center for Infectious Disease"/>
            <person name="Wu L."/>
            <person name="Ma J."/>
        </authorList>
    </citation>
    <scope>NUCLEOTIDE SEQUENCE [LARGE SCALE GENOMIC DNA]</scope>
    <source>
        <strain evidence="6">CCUG 56754</strain>
    </source>
</reference>
<keyword evidence="6" id="KW-1185">Reference proteome</keyword>
<dbReference type="SUPFAM" id="SSF46785">
    <property type="entry name" value="Winged helix' DNA-binding domain"/>
    <property type="match status" value="1"/>
</dbReference>
<keyword evidence="3" id="KW-0804">Transcription</keyword>
<dbReference type="Gene3D" id="1.10.10.10">
    <property type="entry name" value="Winged helix-like DNA-binding domain superfamily/Winged helix DNA-binding domain"/>
    <property type="match status" value="1"/>
</dbReference>
<dbReference type="RefSeq" id="WP_390359240.1">
    <property type="nucleotide sequence ID" value="NZ_JBHTKJ010000007.1"/>
</dbReference>
<dbReference type="InterPro" id="IPR000835">
    <property type="entry name" value="HTH_MarR-typ"/>
</dbReference>
<evidence type="ECO:0000256" key="3">
    <source>
        <dbReference type="ARBA" id="ARBA00023163"/>
    </source>
</evidence>
<dbReference type="PANTHER" id="PTHR42756">
    <property type="entry name" value="TRANSCRIPTIONAL REGULATOR, MARR"/>
    <property type="match status" value="1"/>
</dbReference>
<dbReference type="Proteomes" id="UP001597040">
    <property type="component" value="Unassembled WGS sequence"/>
</dbReference>
<comment type="caution">
    <text evidence="5">The sequence shown here is derived from an EMBL/GenBank/DDBJ whole genome shotgun (WGS) entry which is preliminary data.</text>
</comment>
<feature type="domain" description="HTH marR-type" evidence="4">
    <location>
        <begin position="1"/>
        <end position="136"/>
    </location>
</feature>
<name>A0ABW3LHJ2_9BACI</name>
<evidence type="ECO:0000313" key="5">
    <source>
        <dbReference type="EMBL" id="MFD1037303.1"/>
    </source>
</evidence>
<dbReference type="InterPro" id="IPR036390">
    <property type="entry name" value="WH_DNA-bd_sf"/>
</dbReference>
<dbReference type="PROSITE" id="PS50995">
    <property type="entry name" value="HTH_MARR_2"/>
    <property type="match status" value="1"/>
</dbReference>
<protein>
    <submittedName>
        <fullName evidence="5">MarR family winged helix-turn-helix transcriptional regulator</fullName>
    </submittedName>
</protein>
<organism evidence="5 6">
    <name type="scientific">Virgibacillus byunsanensis</name>
    <dbReference type="NCBI Taxonomy" id="570945"/>
    <lineage>
        <taxon>Bacteria</taxon>
        <taxon>Bacillati</taxon>
        <taxon>Bacillota</taxon>
        <taxon>Bacilli</taxon>
        <taxon>Bacillales</taxon>
        <taxon>Bacillaceae</taxon>
        <taxon>Virgibacillus</taxon>
    </lineage>
</organism>
<evidence type="ECO:0000313" key="6">
    <source>
        <dbReference type="Proteomes" id="UP001597040"/>
    </source>
</evidence>
<dbReference type="Pfam" id="PF01047">
    <property type="entry name" value="MarR"/>
    <property type="match status" value="1"/>
</dbReference>
<proteinExistence type="predicted"/>
<accession>A0ABW3LHJ2</accession>
<gene>
    <name evidence="5" type="ORF">ACFQ3N_02540</name>
</gene>
<dbReference type="InterPro" id="IPR036388">
    <property type="entry name" value="WH-like_DNA-bd_sf"/>
</dbReference>
<keyword evidence="2" id="KW-0238">DNA-binding</keyword>
<keyword evidence="1" id="KW-0805">Transcription regulation</keyword>
<dbReference type="EMBL" id="JBHTKJ010000007">
    <property type="protein sequence ID" value="MFD1037303.1"/>
    <property type="molecule type" value="Genomic_DNA"/>
</dbReference>
<evidence type="ECO:0000256" key="1">
    <source>
        <dbReference type="ARBA" id="ARBA00023015"/>
    </source>
</evidence>